<feature type="compositionally biased region" description="Basic and acidic residues" evidence="2">
    <location>
        <begin position="506"/>
        <end position="521"/>
    </location>
</feature>
<feature type="compositionally biased region" description="Low complexity" evidence="2">
    <location>
        <begin position="661"/>
        <end position="670"/>
    </location>
</feature>
<feature type="region of interest" description="Disordered" evidence="2">
    <location>
        <begin position="251"/>
        <end position="325"/>
    </location>
</feature>
<reference evidence="4" key="1">
    <citation type="journal article" date="2014" name="Genome Announc.">
        <title>Draft genome sequence of the plant-pathogenic soil fungus Rhizoctonia solani anastomosis group 3 strain Rhs1AP.</title>
        <authorList>
            <person name="Cubeta M.A."/>
            <person name="Thomas E."/>
            <person name="Dean R.A."/>
            <person name="Jabaji S."/>
            <person name="Neate S.M."/>
            <person name="Tavantzis S."/>
            <person name="Toda T."/>
            <person name="Vilgalys R."/>
            <person name="Bharathan N."/>
            <person name="Fedorova-Abrams N."/>
            <person name="Pakala S.B."/>
            <person name="Pakala S.M."/>
            <person name="Zafar N."/>
            <person name="Joardar V."/>
            <person name="Losada L."/>
            <person name="Nierman W.C."/>
        </authorList>
    </citation>
    <scope>NUCLEOTIDE SEQUENCE [LARGE SCALE GENOMIC DNA]</scope>
    <source>
        <strain evidence="4">AG-3</strain>
    </source>
</reference>
<sequence length="717" mass="80912">MPALLTPAPPKGKLPADLNPRERELRLLQEVADDMKREAEEAEACLAKAEEEFLLYIVAMEETYDGNVVGLEWFRSHYTEEVVDRKEELIKAQAKFKAKSYNCTEEVESIRREIHAVDVELAAIKKKEAMAERRNAMQSMENILGTIDELIDYDKAELILCRIHLVGVRLDELVGNVGPINIEEGVMRNQARGGAAIHTLARRLQSTDARGSEIIRQGRCRITQKEEQAAQLFLYSYILISMGRRKRAAEDDWGIDPTHDEEEDELADEEEEEEVETSKGKEKVLAKSGSQQGVKRREGEKGHADKGKGKGKQVARDDDDDDDDDEIEARQLRREIAEMQELLDQHRIDLNIANRAAESPGAGPSRSRVQRNHDVNNNNNRVDNAEVPWNMLRPAPKSWNDLPIKTFKGYLGLKNRKKDRRMWLEWRGLLRGWMTGVGLDINLGWKLQQKEKINRLATMVWNRIRPFRYFARNWGAMYLIKGAFRRRRGHRLSKAHKGEEDNEDWEKEREKEAQAEKDNSRPRNPSLGQAGRNRPPPSQAKHPRASGVSAPSLARRARDDDDESPPGAGEDKDDNGRSRKRTETATKRKRDDSAEEDDDDEEGTTSKRASKKRRQARDKEVSGNGGDDGEGEGSRGEGSKRGGNAPPSSCSRRGRRGRGGAVVAASRNRGIQIGTSNTLPVSSSTRSRTNNVKQGANNGPDEADSKRDVEGEDEDDE</sequence>
<feature type="compositionally biased region" description="Acidic residues" evidence="2">
    <location>
        <begin position="251"/>
        <end position="275"/>
    </location>
</feature>
<feature type="non-terminal residue" evidence="3">
    <location>
        <position position="717"/>
    </location>
</feature>
<feature type="compositionally biased region" description="Acidic residues" evidence="2">
    <location>
        <begin position="593"/>
        <end position="603"/>
    </location>
</feature>
<proteinExistence type="predicted"/>
<dbReference type="EMBL" id="JATN01000026">
    <property type="protein sequence ID" value="EUC67768.1"/>
    <property type="molecule type" value="Genomic_DNA"/>
</dbReference>
<protein>
    <submittedName>
        <fullName evidence="3">Uncharacterized protein</fullName>
    </submittedName>
</protein>
<organism evidence="3 4">
    <name type="scientific">Rhizoctonia solani AG-3 Rhs1AP</name>
    <dbReference type="NCBI Taxonomy" id="1086054"/>
    <lineage>
        <taxon>Eukaryota</taxon>
        <taxon>Fungi</taxon>
        <taxon>Dikarya</taxon>
        <taxon>Basidiomycota</taxon>
        <taxon>Agaricomycotina</taxon>
        <taxon>Agaricomycetes</taxon>
        <taxon>Cantharellales</taxon>
        <taxon>Ceratobasidiaceae</taxon>
        <taxon>Rhizoctonia</taxon>
    </lineage>
</organism>
<evidence type="ECO:0000256" key="2">
    <source>
        <dbReference type="SAM" id="MobiDB-lite"/>
    </source>
</evidence>
<feature type="compositionally biased region" description="Basic and acidic residues" evidence="2">
    <location>
        <begin position="276"/>
        <end position="285"/>
    </location>
</feature>
<dbReference type="PANTHER" id="PTHR35711:SF1">
    <property type="entry name" value="ECTODERMAL, ISOFORM F"/>
    <property type="match status" value="1"/>
</dbReference>
<gene>
    <name evidence="3" type="ORF">RSOL_543800</name>
</gene>
<name>X8JXT5_9AGAM</name>
<dbReference type="PANTHER" id="PTHR35711">
    <property type="entry name" value="EXPRESSED PROTEIN"/>
    <property type="match status" value="1"/>
</dbReference>
<dbReference type="AlphaFoldDB" id="X8JXT5"/>
<dbReference type="Proteomes" id="UP000030108">
    <property type="component" value="Unassembled WGS sequence"/>
</dbReference>
<evidence type="ECO:0000313" key="4">
    <source>
        <dbReference type="Proteomes" id="UP000030108"/>
    </source>
</evidence>
<feature type="compositionally biased region" description="Polar residues" evidence="2">
    <location>
        <begin position="673"/>
        <end position="697"/>
    </location>
</feature>
<keyword evidence="1" id="KW-0175">Coiled coil</keyword>
<feature type="compositionally biased region" description="Basic and acidic residues" evidence="2">
    <location>
        <begin position="295"/>
        <end position="308"/>
    </location>
</feature>
<accession>X8JXT5</accession>
<dbReference type="OrthoDB" id="2755069at2759"/>
<comment type="caution">
    <text evidence="3">The sequence shown here is derived from an EMBL/GenBank/DDBJ whole genome shotgun (WGS) entry which is preliminary data.</text>
</comment>
<evidence type="ECO:0000256" key="1">
    <source>
        <dbReference type="SAM" id="Coils"/>
    </source>
</evidence>
<feature type="region of interest" description="Disordered" evidence="2">
    <location>
        <begin position="356"/>
        <end position="382"/>
    </location>
</feature>
<feature type="compositionally biased region" description="Basic and acidic residues" evidence="2">
    <location>
        <begin position="574"/>
        <end position="592"/>
    </location>
</feature>
<evidence type="ECO:0000313" key="3">
    <source>
        <dbReference type="EMBL" id="EUC67768.1"/>
    </source>
</evidence>
<feature type="region of interest" description="Disordered" evidence="2">
    <location>
        <begin position="491"/>
        <end position="717"/>
    </location>
</feature>
<feature type="coiled-coil region" evidence="1">
    <location>
        <begin position="25"/>
        <end position="52"/>
    </location>
</feature>